<keyword evidence="2 6" id="KW-0645">Protease</keyword>
<accession>A0A1W0WIT5</accession>
<dbReference type="SMART" id="SM00020">
    <property type="entry name" value="Tryp_SPc"/>
    <property type="match status" value="1"/>
</dbReference>
<dbReference type="InterPro" id="IPR043504">
    <property type="entry name" value="Peptidase_S1_PA_chymotrypsin"/>
</dbReference>
<dbReference type="PROSITE" id="PS00134">
    <property type="entry name" value="TRYPSIN_HIS"/>
    <property type="match status" value="1"/>
</dbReference>
<keyword evidence="4 6" id="KW-0720">Serine protease</keyword>
<evidence type="ECO:0000256" key="4">
    <source>
        <dbReference type="ARBA" id="ARBA00022825"/>
    </source>
</evidence>
<dbReference type="FunFam" id="2.40.10.10:FF:000068">
    <property type="entry name" value="transmembrane protease serine 2"/>
    <property type="match status" value="1"/>
</dbReference>
<feature type="chain" id="PRO_5013207029" evidence="7">
    <location>
        <begin position="27"/>
        <end position="304"/>
    </location>
</feature>
<dbReference type="GO" id="GO:0004252">
    <property type="term" value="F:serine-type endopeptidase activity"/>
    <property type="evidence" value="ECO:0007669"/>
    <property type="project" value="InterPro"/>
</dbReference>
<dbReference type="InterPro" id="IPR018114">
    <property type="entry name" value="TRYPSIN_HIS"/>
</dbReference>
<evidence type="ECO:0000256" key="3">
    <source>
        <dbReference type="ARBA" id="ARBA00022801"/>
    </source>
</evidence>
<dbReference type="OrthoDB" id="10059102at2759"/>
<comment type="similarity">
    <text evidence="1">Belongs to the peptidase S1 family.</text>
</comment>
<proteinExistence type="inferred from homology"/>
<name>A0A1W0WIT5_HYPEX</name>
<comment type="caution">
    <text evidence="9">The sequence shown here is derived from an EMBL/GenBank/DDBJ whole genome shotgun (WGS) entry which is preliminary data.</text>
</comment>
<evidence type="ECO:0000259" key="8">
    <source>
        <dbReference type="PROSITE" id="PS50240"/>
    </source>
</evidence>
<dbReference type="InterPro" id="IPR050430">
    <property type="entry name" value="Peptidase_S1"/>
</dbReference>
<dbReference type="Proteomes" id="UP000192578">
    <property type="component" value="Unassembled WGS sequence"/>
</dbReference>
<dbReference type="PRINTS" id="PR00722">
    <property type="entry name" value="CHYMOTRYPSIN"/>
</dbReference>
<evidence type="ECO:0000256" key="5">
    <source>
        <dbReference type="ARBA" id="ARBA00023157"/>
    </source>
</evidence>
<dbReference type="PANTHER" id="PTHR24276">
    <property type="entry name" value="POLYSERASE-RELATED"/>
    <property type="match status" value="1"/>
</dbReference>
<dbReference type="EMBL" id="MTYJ01000095">
    <property type="protein sequence ID" value="OQV15033.1"/>
    <property type="molecule type" value="Genomic_DNA"/>
</dbReference>
<dbReference type="PROSITE" id="PS50240">
    <property type="entry name" value="TRYPSIN_DOM"/>
    <property type="match status" value="1"/>
</dbReference>
<dbReference type="PANTHER" id="PTHR24276:SF91">
    <property type="entry name" value="AT26814P-RELATED"/>
    <property type="match status" value="1"/>
</dbReference>
<dbReference type="InterPro" id="IPR009003">
    <property type="entry name" value="Peptidase_S1_PA"/>
</dbReference>
<protein>
    <submittedName>
        <fullName evidence="9">Chymotrypsin-like elastase family member 2A</fullName>
    </submittedName>
</protein>
<dbReference type="GO" id="GO:0006508">
    <property type="term" value="P:proteolysis"/>
    <property type="evidence" value="ECO:0007669"/>
    <property type="project" value="UniProtKB-KW"/>
</dbReference>
<dbReference type="SUPFAM" id="SSF50494">
    <property type="entry name" value="Trypsin-like serine proteases"/>
    <property type="match status" value="1"/>
</dbReference>
<keyword evidence="5" id="KW-1015">Disulfide bond</keyword>
<dbReference type="Pfam" id="PF00089">
    <property type="entry name" value="Trypsin"/>
    <property type="match status" value="1"/>
</dbReference>
<dbReference type="PROSITE" id="PS00135">
    <property type="entry name" value="TRYPSIN_SER"/>
    <property type="match status" value="1"/>
</dbReference>
<keyword evidence="3 6" id="KW-0378">Hydrolase</keyword>
<keyword evidence="10" id="KW-1185">Reference proteome</keyword>
<keyword evidence="7" id="KW-0732">Signal</keyword>
<dbReference type="InterPro" id="IPR001314">
    <property type="entry name" value="Peptidase_S1A"/>
</dbReference>
<dbReference type="InterPro" id="IPR033116">
    <property type="entry name" value="TRYPSIN_SER"/>
</dbReference>
<evidence type="ECO:0000256" key="6">
    <source>
        <dbReference type="RuleBase" id="RU363034"/>
    </source>
</evidence>
<dbReference type="AlphaFoldDB" id="A0A1W0WIT5"/>
<feature type="domain" description="Peptidase S1" evidence="8">
    <location>
        <begin position="38"/>
        <end position="290"/>
    </location>
</feature>
<sequence>MSPMETRKTWKIGLLLLALTCSFSDGAFNECERAAPYILGGINATKHQLNWIVSIQFPNLYNELHHICGGSIISNRLILTAAHCLFYPQSIDPLEMDQLVVKGGSHDPHNTRAIRVSNIQIHPKYNNLNTGTHLQHDIALLTLAHAIKIGNEKVDYISLPPPGKQLCTGDEDMAFIAGWGYTKANYTKGVDNSSKVLQVARVERIPRSTCQNIYPKLNFTEHMICTSSTNTDICQGDSGGALFEEYLVQNKTTGLTKKKHRILAIISGSSHGCGFAGRASVFTGVAGYVNSMISPALLKCQTQC</sequence>
<dbReference type="InterPro" id="IPR001254">
    <property type="entry name" value="Trypsin_dom"/>
</dbReference>
<evidence type="ECO:0000313" key="10">
    <source>
        <dbReference type="Proteomes" id="UP000192578"/>
    </source>
</evidence>
<dbReference type="CDD" id="cd00190">
    <property type="entry name" value="Tryp_SPc"/>
    <property type="match status" value="1"/>
</dbReference>
<evidence type="ECO:0000313" key="9">
    <source>
        <dbReference type="EMBL" id="OQV15033.1"/>
    </source>
</evidence>
<feature type="signal peptide" evidence="7">
    <location>
        <begin position="1"/>
        <end position="26"/>
    </location>
</feature>
<dbReference type="Gene3D" id="2.40.10.10">
    <property type="entry name" value="Trypsin-like serine proteases"/>
    <property type="match status" value="1"/>
</dbReference>
<evidence type="ECO:0000256" key="1">
    <source>
        <dbReference type="ARBA" id="ARBA00007664"/>
    </source>
</evidence>
<evidence type="ECO:0000256" key="2">
    <source>
        <dbReference type="ARBA" id="ARBA00022670"/>
    </source>
</evidence>
<reference evidence="10" key="1">
    <citation type="submission" date="2017-01" db="EMBL/GenBank/DDBJ databases">
        <title>Comparative genomics of anhydrobiosis in the tardigrade Hypsibius dujardini.</title>
        <authorList>
            <person name="Yoshida Y."/>
            <person name="Koutsovoulos G."/>
            <person name="Laetsch D."/>
            <person name="Stevens L."/>
            <person name="Kumar S."/>
            <person name="Horikawa D."/>
            <person name="Ishino K."/>
            <person name="Komine S."/>
            <person name="Tomita M."/>
            <person name="Blaxter M."/>
            <person name="Arakawa K."/>
        </authorList>
    </citation>
    <scope>NUCLEOTIDE SEQUENCE [LARGE SCALE GENOMIC DNA]</scope>
    <source>
        <strain evidence="10">Z151</strain>
    </source>
</reference>
<evidence type="ECO:0000256" key="7">
    <source>
        <dbReference type="SAM" id="SignalP"/>
    </source>
</evidence>
<organism evidence="9 10">
    <name type="scientific">Hypsibius exemplaris</name>
    <name type="common">Freshwater tardigrade</name>
    <dbReference type="NCBI Taxonomy" id="2072580"/>
    <lineage>
        <taxon>Eukaryota</taxon>
        <taxon>Metazoa</taxon>
        <taxon>Ecdysozoa</taxon>
        <taxon>Tardigrada</taxon>
        <taxon>Eutardigrada</taxon>
        <taxon>Parachela</taxon>
        <taxon>Hypsibioidea</taxon>
        <taxon>Hypsibiidae</taxon>
        <taxon>Hypsibius</taxon>
    </lineage>
</organism>
<gene>
    <name evidence="9" type="ORF">BV898_10792</name>
</gene>